<organism evidence="1 2">
    <name type="scientific">Astathelohania contejeani</name>
    <dbReference type="NCBI Taxonomy" id="164912"/>
    <lineage>
        <taxon>Eukaryota</taxon>
        <taxon>Fungi</taxon>
        <taxon>Fungi incertae sedis</taxon>
        <taxon>Microsporidia</taxon>
        <taxon>Astathelohaniidae</taxon>
        <taxon>Astathelohania</taxon>
    </lineage>
</organism>
<gene>
    <name evidence="1" type="ORF">TCON_1965</name>
</gene>
<keyword evidence="2" id="KW-1185">Reference proteome</keyword>
<sequence>MRESFKKVRHELLARVNRLCNSDLDSKILFKAINEHVNYYIRLQLLVPADFLKFDHEIRQALIKHKVHLKPGCKERLYLPRTEMGRGLHSVVMKSEYMLLQLLDTLKKYKYISSRRGEQRS</sequence>
<name>A0ABQ7HXB1_9MICR</name>
<comment type="caution">
    <text evidence="1">The sequence shown here is derived from an EMBL/GenBank/DDBJ whole genome shotgun (WGS) entry which is preliminary data.</text>
</comment>
<accession>A0ABQ7HXB1</accession>
<dbReference type="EMBL" id="SBIQ01000175">
    <property type="protein sequence ID" value="KAF7682822.1"/>
    <property type="molecule type" value="Genomic_DNA"/>
</dbReference>
<proteinExistence type="predicted"/>
<evidence type="ECO:0000313" key="2">
    <source>
        <dbReference type="Proteomes" id="UP001516464"/>
    </source>
</evidence>
<protein>
    <submittedName>
        <fullName evidence="1">Uncharacterized protein</fullName>
    </submittedName>
</protein>
<dbReference type="Proteomes" id="UP001516464">
    <property type="component" value="Unassembled WGS sequence"/>
</dbReference>
<reference evidence="1 2" key="1">
    <citation type="submission" date="2019-01" db="EMBL/GenBank/DDBJ databases">
        <title>Genomes sequencing and comparative genomics of infectious freshwater microsporidia, Cucumispora dikerogammari and Thelohania contejeani.</title>
        <authorList>
            <person name="Cormier A."/>
            <person name="Giraud I."/>
            <person name="Wattier R."/>
            <person name="Teixeira M."/>
            <person name="Grandjean F."/>
            <person name="Rigaud T."/>
            <person name="Cordaux R."/>
        </authorList>
    </citation>
    <scope>NUCLEOTIDE SEQUENCE [LARGE SCALE GENOMIC DNA]</scope>
    <source>
        <strain evidence="1">T1</strain>
        <tissue evidence="1">Spores</tissue>
    </source>
</reference>
<evidence type="ECO:0000313" key="1">
    <source>
        <dbReference type="EMBL" id="KAF7682822.1"/>
    </source>
</evidence>